<gene>
    <name evidence="8" type="ORF">D7Y13_01405</name>
</gene>
<dbReference type="InterPro" id="IPR011009">
    <property type="entry name" value="Kinase-like_dom_sf"/>
</dbReference>
<evidence type="ECO:0000256" key="4">
    <source>
        <dbReference type="ARBA" id="ARBA00022777"/>
    </source>
</evidence>
<organism evidence="8 9">
    <name type="scientific">Corallococcus praedator</name>
    <dbReference type="NCBI Taxonomy" id="2316724"/>
    <lineage>
        <taxon>Bacteria</taxon>
        <taxon>Pseudomonadati</taxon>
        <taxon>Myxococcota</taxon>
        <taxon>Myxococcia</taxon>
        <taxon>Myxococcales</taxon>
        <taxon>Cystobacterineae</taxon>
        <taxon>Myxococcaceae</taxon>
        <taxon>Corallococcus</taxon>
    </lineage>
</organism>
<evidence type="ECO:0000256" key="5">
    <source>
        <dbReference type="ARBA" id="ARBA00022840"/>
    </source>
</evidence>
<keyword evidence="5" id="KW-0067">ATP-binding</keyword>
<feature type="domain" description="Protein kinase" evidence="7">
    <location>
        <begin position="40"/>
        <end position="344"/>
    </location>
</feature>
<dbReference type="Gene3D" id="1.10.510.10">
    <property type="entry name" value="Transferase(Phosphotransferase) domain 1"/>
    <property type="match status" value="1"/>
</dbReference>
<dbReference type="RefSeq" id="WP_120582530.1">
    <property type="nucleotide sequence ID" value="NZ_RAWI01000005.1"/>
</dbReference>
<evidence type="ECO:0000259" key="7">
    <source>
        <dbReference type="PROSITE" id="PS50011"/>
    </source>
</evidence>
<dbReference type="GO" id="GO:0004674">
    <property type="term" value="F:protein serine/threonine kinase activity"/>
    <property type="evidence" value="ECO:0007669"/>
    <property type="project" value="UniProtKB-KW"/>
</dbReference>
<evidence type="ECO:0000256" key="3">
    <source>
        <dbReference type="ARBA" id="ARBA00022741"/>
    </source>
</evidence>
<keyword evidence="4 8" id="KW-0418">Kinase</keyword>
<dbReference type="PANTHER" id="PTHR43671:SF13">
    <property type="entry name" value="SERINE_THREONINE-PROTEIN KINASE NEK2"/>
    <property type="match status" value="1"/>
</dbReference>
<reference evidence="8 9" key="1">
    <citation type="submission" date="2018-09" db="EMBL/GenBank/DDBJ databases">
        <authorList>
            <person name="Livingstone P.G."/>
            <person name="Whitworth D.E."/>
        </authorList>
    </citation>
    <scope>NUCLEOTIDE SEQUENCE [LARGE SCALE GENOMIC DNA]</scope>
    <source>
        <strain evidence="8 9">CA031B</strain>
    </source>
</reference>
<protein>
    <recommendedName>
        <fullName evidence="1">non-specific serine/threonine protein kinase</fullName>
        <ecNumber evidence="1">2.7.11.1</ecNumber>
    </recommendedName>
</protein>
<name>A0ABX9QQU3_9BACT</name>
<dbReference type="EC" id="2.7.11.1" evidence="1"/>
<dbReference type="EMBL" id="RAWI01000005">
    <property type="protein sequence ID" value="RKI17115.1"/>
    <property type="molecule type" value="Genomic_DNA"/>
</dbReference>
<dbReference type="PANTHER" id="PTHR43671">
    <property type="entry name" value="SERINE/THREONINE-PROTEIN KINASE NEK"/>
    <property type="match status" value="1"/>
</dbReference>
<dbReference type="InterPro" id="IPR050660">
    <property type="entry name" value="NEK_Ser/Thr_kinase"/>
</dbReference>
<dbReference type="InterPro" id="IPR000719">
    <property type="entry name" value="Prot_kinase_dom"/>
</dbReference>
<accession>A0ABX9QQU3</accession>
<evidence type="ECO:0000256" key="6">
    <source>
        <dbReference type="SAM" id="MobiDB-lite"/>
    </source>
</evidence>
<evidence type="ECO:0000313" key="8">
    <source>
        <dbReference type="EMBL" id="RKI17115.1"/>
    </source>
</evidence>
<dbReference type="Proteomes" id="UP000278907">
    <property type="component" value="Unassembled WGS sequence"/>
</dbReference>
<dbReference type="Pfam" id="PF00069">
    <property type="entry name" value="Pkinase"/>
    <property type="match status" value="1"/>
</dbReference>
<keyword evidence="2" id="KW-0808">Transferase</keyword>
<keyword evidence="8" id="KW-0723">Serine/threonine-protein kinase</keyword>
<keyword evidence="3" id="KW-0547">Nucleotide-binding</keyword>
<comment type="caution">
    <text evidence="8">The sequence shown here is derived from an EMBL/GenBank/DDBJ whole genome shotgun (WGS) entry which is preliminary data.</text>
</comment>
<dbReference type="PROSITE" id="PS50011">
    <property type="entry name" value="PROTEIN_KINASE_DOM"/>
    <property type="match status" value="1"/>
</dbReference>
<dbReference type="CDD" id="cd14014">
    <property type="entry name" value="STKc_PknB_like"/>
    <property type="match status" value="1"/>
</dbReference>
<proteinExistence type="predicted"/>
<evidence type="ECO:0000256" key="1">
    <source>
        <dbReference type="ARBA" id="ARBA00012513"/>
    </source>
</evidence>
<feature type="region of interest" description="Disordered" evidence="6">
    <location>
        <begin position="1"/>
        <end position="26"/>
    </location>
</feature>
<evidence type="ECO:0000313" key="9">
    <source>
        <dbReference type="Proteomes" id="UP000278907"/>
    </source>
</evidence>
<evidence type="ECO:0000256" key="2">
    <source>
        <dbReference type="ARBA" id="ARBA00022679"/>
    </source>
</evidence>
<sequence>MSTSTSDDLVSTRESPRRRAALPATPERPRSLFTIDGVRFEAIRELVLMQTGELLMLARRFSGRGDALPGLCFVRRLANPSTFMRRTRLGEEIQLAFRLRHPAIAQVFHRKVHQDALHVVMEYVDGPSLETLVSAGVARGKPVSEAFALYVGAELAEALHHAHTLTDEDGKSLGIIHRDVNPRHVYVGTHGEVKLVNFGAAYSLVVGREESPASLVRGDVAYASPEYLERLPLTPRSDVFSLGVLLVELFTGKHPFDVQDVPRQPEGMSVLHSEILPSLPLTQMRVLLASFSPADVEAGVEKLSPDVKQLLHAALRANPEERFATAADMRDVMRVALARRHPGYGRQEAATEWAQVLAEGSVLRDTVEFGEGGFFQEGLEEHELKALVKK</sequence>
<keyword evidence="9" id="KW-1185">Reference proteome</keyword>
<dbReference type="SUPFAM" id="SSF56112">
    <property type="entry name" value="Protein kinase-like (PK-like)"/>
    <property type="match status" value="1"/>
</dbReference>